<dbReference type="EMBL" id="VSRR010005677">
    <property type="protein sequence ID" value="MPC43078.1"/>
    <property type="molecule type" value="Genomic_DNA"/>
</dbReference>
<reference evidence="2 3" key="1">
    <citation type="submission" date="2019-05" db="EMBL/GenBank/DDBJ databases">
        <title>Another draft genome of Portunus trituberculatus and its Hox gene families provides insights of decapod evolution.</title>
        <authorList>
            <person name="Jeong J.-H."/>
            <person name="Song I."/>
            <person name="Kim S."/>
            <person name="Choi T."/>
            <person name="Kim D."/>
            <person name="Ryu S."/>
            <person name="Kim W."/>
        </authorList>
    </citation>
    <scope>NUCLEOTIDE SEQUENCE [LARGE SCALE GENOMIC DNA]</scope>
    <source>
        <tissue evidence="2">Muscle</tissue>
    </source>
</reference>
<sequence>MSIALAPKEEHHHIVFIHGLQFYYNISKTTMIVVALTYDSTSVVEALVGALSGHNSDKGLSTAARTSIKRKGVRQTGGRPRKQQQQQVAHTRLAWTERRPGHITAFTRACLNLPT</sequence>
<protein>
    <submittedName>
        <fullName evidence="2">Uncharacterized protein</fullName>
    </submittedName>
</protein>
<feature type="region of interest" description="Disordered" evidence="1">
    <location>
        <begin position="57"/>
        <end position="87"/>
    </location>
</feature>
<accession>A0A5B7FDE5</accession>
<gene>
    <name evidence="2" type="ORF">E2C01_036715</name>
</gene>
<comment type="caution">
    <text evidence="2">The sequence shown here is derived from an EMBL/GenBank/DDBJ whole genome shotgun (WGS) entry which is preliminary data.</text>
</comment>
<dbReference type="Proteomes" id="UP000324222">
    <property type="component" value="Unassembled WGS sequence"/>
</dbReference>
<organism evidence="2 3">
    <name type="scientific">Portunus trituberculatus</name>
    <name type="common">Swimming crab</name>
    <name type="synonym">Neptunus trituberculatus</name>
    <dbReference type="NCBI Taxonomy" id="210409"/>
    <lineage>
        <taxon>Eukaryota</taxon>
        <taxon>Metazoa</taxon>
        <taxon>Ecdysozoa</taxon>
        <taxon>Arthropoda</taxon>
        <taxon>Crustacea</taxon>
        <taxon>Multicrustacea</taxon>
        <taxon>Malacostraca</taxon>
        <taxon>Eumalacostraca</taxon>
        <taxon>Eucarida</taxon>
        <taxon>Decapoda</taxon>
        <taxon>Pleocyemata</taxon>
        <taxon>Brachyura</taxon>
        <taxon>Eubrachyura</taxon>
        <taxon>Portunoidea</taxon>
        <taxon>Portunidae</taxon>
        <taxon>Portuninae</taxon>
        <taxon>Portunus</taxon>
    </lineage>
</organism>
<dbReference type="AlphaFoldDB" id="A0A5B7FDE5"/>
<evidence type="ECO:0000313" key="3">
    <source>
        <dbReference type="Proteomes" id="UP000324222"/>
    </source>
</evidence>
<proteinExistence type="predicted"/>
<evidence type="ECO:0000313" key="2">
    <source>
        <dbReference type="EMBL" id="MPC43078.1"/>
    </source>
</evidence>
<evidence type="ECO:0000256" key="1">
    <source>
        <dbReference type="SAM" id="MobiDB-lite"/>
    </source>
</evidence>
<name>A0A5B7FDE5_PORTR</name>
<keyword evidence="3" id="KW-1185">Reference proteome</keyword>